<evidence type="ECO:0000313" key="3">
    <source>
        <dbReference type="Proteomes" id="UP000007947"/>
    </source>
</evidence>
<dbReference type="EMBL" id="AP012204">
    <property type="protein sequence ID" value="BAK35435.1"/>
    <property type="molecule type" value="Genomic_DNA"/>
</dbReference>
<accession>F5XFM8</accession>
<proteinExistence type="predicted"/>
<feature type="region of interest" description="Disordered" evidence="1">
    <location>
        <begin position="1"/>
        <end position="54"/>
    </location>
</feature>
<dbReference type="HOGENOM" id="CLU_2753376_0_0_11"/>
<gene>
    <name evidence="2" type="ordered locus">MLP_24210</name>
</gene>
<evidence type="ECO:0000256" key="1">
    <source>
        <dbReference type="SAM" id="MobiDB-lite"/>
    </source>
</evidence>
<dbReference type="Proteomes" id="UP000007947">
    <property type="component" value="Chromosome"/>
</dbReference>
<protein>
    <submittedName>
        <fullName evidence="2">Uncharacterized protein</fullName>
    </submittedName>
</protein>
<feature type="compositionally biased region" description="Basic and acidic residues" evidence="1">
    <location>
        <begin position="22"/>
        <end position="38"/>
    </location>
</feature>
<sequence length="70" mass="7760">MGSLIEKEARHLFTAESGARTPSREDLRAPSGQAERDLPALASTADRRDPASTSHRWLRLRTRCTELGAQ</sequence>
<keyword evidence="3" id="KW-1185">Reference proteome</keyword>
<dbReference type="AlphaFoldDB" id="F5XFM8"/>
<dbReference type="KEGG" id="mph:MLP_24210"/>
<organism evidence="2 3">
    <name type="scientific">Microlunatus phosphovorus (strain ATCC 700054 / DSM 10555 / JCM 9379 / NBRC 101784 / NCIMB 13414 / VKM Ac-1990 / NM-1)</name>
    <dbReference type="NCBI Taxonomy" id="1032480"/>
    <lineage>
        <taxon>Bacteria</taxon>
        <taxon>Bacillati</taxon>
        <taxon>Actinomycetota</taxon>
        <taxon>Actinomycetes</taxon>
        <taxon>Propionibacteriales</taxon>
        <taxon>Propionibacteriaceae</taxon>
        <taxon>Microlunatus</taxon>
    </lineage>
</organism>
<feature type="compositionally biased region" description="Basic and acidic residues" evidence="1">
    <location>
        <begin position="1"/>
        <end position="13"/>
    </location>
</feature>
<evidence type="ECO:0000313" key="2">
    <source>
        <dbReference type="EMBL" id="BAK35435.1"/>
    </source>
</evidence>
<name>F5XFM8_MICPN</name>
<reference evidence="2 3" key="1">
    <citation type="submission" date="2011-05" db="EMBL/GenBank/DDBJ databases">
        <title>Whole genome sequence of Microlunatus phosphovorus NM-1.</title>
        <authorList>
            <person name="Hosoyama A."/>
            <person name="Sasaki K."/>
            <person name="Harada T."/>
            <person name="Igarashi R."/>
            <person name="Kawakoshi A."/>
            <person name="Sasagawa M."/>
            <person name="Fukada J."/>
            <person name="Nakamura S."/>
            <person name="Katano Y."/>
            <person name="Hanada S."/>
            <person name="Kamagata Y."/>
            <person name="Nakamura N."/>
            <person name="Yamazaki S."/>
            <person name="Fujita N."/>
        </authorList>
    </citation>
    <scope>NUCLEOTIDE SEQUENCE [LARGE SCALE GENOMIC DNA]</scope>
    <source>
        <strain evidence="3">ATCC 700054 / DSM 10555 / JCM 9379 / NBRC 101784 / NCIMB 13414 / VKM Ac-1990 / NM-1</strain>
    </source>
</reference>